<dbReference type="EMBL" id="JBAWKC010000002">
    <property type="protein sequence ID" value="MFH6768559.1"/>
    <property type="molecule type" value="Genomic_DNA"/>
</dbReference>
<protein>
    <recommendedName>
        <fullName evidence="3">TonB C-terminal domain-containing protein</fullName>
    </recommendedName>
</protein>
<evidence type="ECO:0000313" key="1">
    <source>
        <dbReference type="EMBL" id="MFH6768559.1"/>
    </source>
</evidence>
<dbReference type="Proteomes" id="UP001610104">
    <property type="component" value="Unassembled WGS sequence"/>
</dbReference>
<dbReference type="SUPFAM" id="SSF82185">
    <property type="entry name" value="Histone H3 K4-specific methyltransferase SET7/9 N-terminal domain"/>
    <property type="match status" value="1"/>
</dbReference>
<dbReference type="Gene3D" id="2.20.110.10">
    <property type="entry name" value="Histone H3 K4-specific methyltransferase SET7/9 N-terminal domain"/>
    <property type="match status" value="1"/>
</dbReference>
<sequence length="207" mass="23513">MMVIYQGFGFFLKTGIVEWEVAYNNGYKEGIYKQYYPDGKLKVEGNHKLNEKESKEIHYDESGNQINEIKYKKGKLLKSKSDSSMLVDVPNGMIENVPVHPDCEKFLGNKANKKCMYKAVSEFVNQKFNTSLIKKYGITSGKRIKINVFFKINKQGKVVDVNAKSPLPALTEEAIRVINLLPLMKPGQKRGKLVVFPYSLPIIVGVQ</sequence>
<comment type="caution">
    <text evidence="1">The sequence shown here is derived from an EMBL/GenBank/DDBJ whole genome shotgun (WGS) entry which is preliminary data.</text>
</comment>
<accession>A0ABW7MP15</accession>
<name>A0ABW7MP15_9FLAO</name>
<dbReference type="RefSeq" id="WP_395437815.1">
    <property type="nucleotide sequence ID" value="NZ_JBAWKC010000002.1"/>
</dbReference>
<gene>
    <name evidence="1" type="ORF">V8G56_07420</name>
</gene>
<organism evidence="1 2">
    <name type="scientific">Gaetbulibacter aquiaggeris</name>
    <dbReference type="NCBI Taxonomy" id="1735373"/>
    <lineage>
        <taxon>Bacteria</taxon>
        <taxon>Pseudomonadati</taxon>
        <taxon>Bacteroidota</taxon>
        <taxon>Flavobacteriia</taxon>
        <taxon>Flavobacteriales</taxon>
        <taxon>Flavobacteriaceae</taxon>
        <taxon>Gaetbulibacter</taxon>
    </lineage>
</organism>
<evidence type="ECO:0008006" key="3">
    <source>
        <dbReference type="Google" id="ProtNLM"/>
    </source>
</evidence>
<proteinExistence type="predicted"/>
<reference evidence="1 2" key="1">
    <citation type="submission" date="2024-02" db="EMBL/GenBank/DDBJ databases">
        <title>A Gaetbulibacter species isolated from tidal flats and genomic insights of their niches.</title>
        <authorList>
            <person name="Ye Y."/>
        </authorList>
    </citation>
    <scope>NUCLEOTIDE SEQUENCE [LARGE SCALE GENOMIC DNA]</scope>
    <source>
        <strain evidence="1 2">KEM-8</strain>
    </source>
</reference>
<keyword evidence="2" id="KW-1185">Reference proteome</keyword>
<evidence type="ECO:0000313" key="2">
    <source>
        <dbReference type="Proteomes" id="UP001610104"/>
    </source>
</evidence>